<dbReference type="InterPro" id="IPR013342">
    <property type="entry name" value="Mandelate_racemase_C"/>
</dbReference>
<evidence type="ECO:0000256" key="1">
    <source>
        <dbReference type="ARBA" id="ARBA00001968"/>
    </source>
</evidence>
<reference evidence="9" key="1">
    <citation type="submission" date="2023-05" db="EMBL/GenBank/DDBJ databases">
        <title>Comparative genomics of Bacillaceae isolates and their secondary metabolite potential.</title>
        <authorList>
            <person name="Song L."/>
            <person name="Nielsen L.J."/>
            <person name="Mohite O."/>
            <person name="Xu X."/>
            <person name="Weber T."/>
            <person name="Kovacs A.T."/>
        </authorList>
    </citation>
    <scope>NUCLEOTIDE SEQUENCE</scope>
    <source>
        <strain evidence="9">XLM17</strain>
    </source>
</reference>
<comment type="catalytic activity">
    <reaction evidence="7">
        <text>(1R,6R)-6-hydroxy-2-succinyl-cyclohexa-2,4-diene-1-carboxylate = 2-succinylbenzoate + H2O</text>
        <dbReference type="Rhea" id="RHEA:10196"/>
        <dbReference type="ChEBI" id="CHEBI:15377"/>
        <dbReference type="ChEBI" id="CHEBI:18325"/>
        <dbReference type="ChEBI" id="CHEBI:58689"/>
        <dbReference type="EC" id="4.2.1.113"/>
    </reaction>
</comment>
<evidence type="ECO:0000256" key="2">
    <source>
        <dbReference type="ARBA" id="ARBA00022428"/>
    </source>
</evidence>
<dbReference type="GO" id="GO:0009234">
    <property type="term" value="P:menaquinone biosynthetic process"/>
    <property type="evidence" value="ECO:0007669"/>
    <property type="project" value="UniProtKB-UniRule"/>
</dbReference>
<dbReference type="InterPro" id="IPR029065">
    <property type="entry name" value="Enolase_C-like"/>
</dbReference>
<dbReference type="InterPro" id="IPR047585">
    <property type="entry name" value="MenC"/>
</dbReference>
<evidence type="ECO:0000259" key="8">
    <source>
        <dbReference type="SMART" id="SM00922"/>
    </source>
</evidence>
<feature type="binding site" evidence="7">
    <location>
        <position position="238"/>
    </location>
    <ligand>
        <name>Mg(2+)</name>
        <dbReference type="ChEBI" id="CHEBI:18420"/>
    </ligand>
</feature>
<dbReference type="PANTHER" id="PTHR48073">
    <property type="entry name" value="O-SUCCINYLBENZOATE SYNTHASE-RELATED"/>
    <property type="match status" value="1"/>
</dbReference>
<dbReference type="InterPro" id="IPR013341">
    <property type="entry name" value="Mandelate_racemase_N_dom"/>
</dbReference>
<gene>
    <name evidence="7 9" type="primary">menC</name>
    <name evidence="9" type="ORF">QNH39_20955</name>
</gene>
<comment type="pathway">
    <text evidence="7">Quinol/quinone metabolism; menaquinone biosynthesis.</text>
</comment>
<evidence type="ECO:0000256" key="5">
    <source>
        <dbReference type="ARBA" id="ARBA00023239"/>
    </source>
</evidence>
<evidence type="ECO:0000256" key="4">
    <source>
        <dbReference type="ARBA" id="ARBA00022842"/>
    </source>
</evidence>
<dbReference type="CDD" id="cd03317">
    <property type="entry name" value="NAAAR"/>
    <property type="match status" value="1"/>
</dbReference>
<dbReference type="Gene3D" id="3.30.390.10">
    <property type="entry name" value="Enolase-like, N-terminal domain"/>
    <property type="match status" value="1"/>
</dbReference>
<keyword evidence="3 7" id="KW-0479">Metal-binding</keyword>
<evidence type="ECO:0000256" key="3">
    <source>
        <dbReference type="ARBA" id="ARBA00022723"/>
    </source>
</evidence>
<comment type="similarity">
    <text evidence="7">Belongs to the mandelate racemase/muconate lactonizing enzyme family. MenC type 2 subfamily.</text>
</comment>
<dbReference type="Gene3D" id="3.20.20.120">
    <property type="entry name" value="Enolase-like C-terminal domain"/>
    <property type="match status" value="1"/>
</dbReference>
<evidence type="ECO:0000256" key="7">
    <source>
        <dbReference type="HAMAP-Rule" id="MF_01933"/>
    </source>
</evidence>
<accession>A0AA95SBK1</accession>
<dbReference type="SFLD" id="SFLDG00180">
    <property type="entry name" value="muconate_cycloisomerase"/>
    <property type="match status" value="1"/>
</dbReference>
<comment type="function">
    <text evidence="7">Converts 2-succinyl-6-hydroxy-2,4-cyclohexadiene-1-carboxylate (SHCHC) to 2-succinylbenzoate (OSB).</text>
</comment>
<dbReference type="EC" id="4.2.1.113" evidence="6 7"/>
<comment type="pathway">
    <text evidence="7">Quinol/quinone metabolism; 1,4-dihydroxy-2-naphthoate biosynthesis; 1,4-dihydroxy-2-naphthoate from chorismate: step 4/7.</text>
</comment>
<feature type="binding site" evidence="7">
    <location>
        <position position="188"/>
    </location>
    <ligand>
        <name>Mg(2+)</name>
        <dbReference type="ChEBI" id="CHEBI:18420"/>
    </ligand>
</feature>
<keyword evidence="10" id="KW-1185">Reference proteome</keyword>
<dbReference type="SFLD" id="SFLDS00001">
    <property type="entry name" value="Enolase"/>
    <property type="match status" value="1"/>
</dbReference>
<dbReference type="EMBL" id="CP126114">
    <property type="protein sequence ID" value="WHY85093.1"/>
    <property type="molecule type" value="Genomic_DNA"/>
</dbReference>
<dbReference type="InterPro" id="IPR036849">
    <property type="entry name" value="Enolase-like_C_sf"/>
</dbReference>
<organism evidence="9 10">
    <name type="scientific">Neobacillus novalis</name>
    <dbReference type="NCBI Taxonomy" id="220687"/>
    <lineage>
        <taxon>Bacteria</taxon>
        <taxon>Bacillati</taxon>
        <taxon>Bacillota</taxon>
        <taxon>Bacilli</taxon>
        <taxon>Bacillales</taxon>
        <taxon>Bacillaceae</taxon>
        <taxon>Neobacillus</taxon>
    </lineage>
</organism>
<evidence type="ECO:0000256" key="6">
    <source>
        <dbReference type="ARBA" id="ARBA00029491"/>
    </source>
</evidence>
<dbReference type="RefSeq" id="WP_066091101.1">
    <property type="nucleotide sequence ID" value="NZ_CP126114.1"/>
</dbReference>
<dbReference type="InterPro" id="IPR029017">
    <property type="entry name" value="Enolase-like_N"/>
</dbReference>
<feature type="active site" description="Proton donor" evidence="7">
    <location>
        <position position="163"/>
    </location>
</feature>
<evidence type="ECO:0000313" key="9">
    <source>
        <dbReference type="EMBL" id="WHY85093.1"/>
    </source>
</evidence>
<feature type="active site" description="Proton acceptor" evidence="7">
    <location>
        <position position="262"/>
    </location>
</feature>
<dbReference type="GO" id="GO:0016854">
    <property type="term" value="F:racemase and epimerase activity"/>
    <property type="evidence" value="ECO:0007669"/>
    <property type="project" value="UniProtKB-ARBA"/>
</dbReference>
<dbReference type="AlphaFoldDB" id="A0AA95SBK1"/>
<keyword evidence="5 7" id="KW-0456">Lyase</keyword>
<dbReference type="GO" id="GO:0043748">
    <property type="term" value="F:O-succinylbenzoate synthase activity"/>
    <property type="evidence" value="ECO:0007669"/>
    <property type="project" value="UniProtKB-EC"/>
</dbReference>
<dbReference type="Pfam" id="PF13378">
    <property type="entry name" value="MR_MLE_C"/>
    <property type="match status" value="1"/>
</dbReference>
<dbReference type="KEGG" id="nnv:QNH39_20955"/>
<dbReference type="SMART" id="SM00922">
    <property type="entry name" value="MR_MLE"/>
    <property type="match status" value="1"/>
</dbReference>
<dbReference type="SUPFAM" id="SSF51604">
    <property type="entry name" value="Enolase C-terminal domain-like"/>
    <property type="match status" value="1"/>
</dbReference>
<sequence length="368" mass="41210">MKIASIELYVIRMPLKSPFLTHLGTVEDREGIIVKVTNTDGLSGFGEGVAFSTPWYTEETVETSLHMLKDILIPLLQKHPINRPEEASHLFSSIRRNNMAKAALETALWDLDAKSHSEPLSKMIGGTREIIASGVVVATDSTAKALQQIEQYIEEGYQRVKVKINPNQDYSFLAEIRRHYPDLPLMADANSAYTLKDIDHLKALDEFNLMMIEQPLAHDDIIEHAVLQKEIQTPICLDESISSFDDARKAIEFGSCKVINIKVGRVGGLYEAKRIHDYCYEKRIPVWCGGMIEFGISRAHNIALASLPGFSIPGDISGSSRFWEEDIIAPDVTVENGNITVPKAPGIGFEINEKRLQETLLSKRKFVF</sequence>
<dbReference type="NCBIfam" id="TIGR01928">
    <property type="entry name" value="menC_lowGC_arch"/>
    <property type="match status" value="1"/>
</dbReference>
<comment type="cofactor">
    <cofactor evidence="1 7">
        <name>a divalent metal cation</name>
        <dbReference type="ChEBI" id="CHEBI:60240"/>
    </cofactor>
</comment>
<dbReference type="SUPFAM" id="SSF54826">
    <property type="entry name" value="Enolase N-terminal domain-like"/>
    <property type="match status" value="1"/>
</dbReference>
<dbReference type="Proteomes" id="UP001178288">
    <property type="component" value="Chromosome"/>
</dbReference>
<feature type="domain" description="Mandelate racemase/muconate lactonizing enzyme C-terminal" evidence="8">
    <location>
        <begin position="142"/>
        <end position="234"/>
    </location>
</feature>
<feature type="binding site" evidence="7">
    <location>
        <position position="213"/>
    </location>
    <ligand>
        <name>Mg(2+)</name>
        <dbReference type="ChEBI" id="CHEBI:18420"/>
    </ligand>
</feature>
<dbReference type="PANTHER" id="PTHR48073:SF5">
    <property type="entry name" value="O-SUCCINYLBENZOATE SYNTHASE"/>
    <property type="match status" value="1"/>
</dbReference>
<keyword evidence="2 7" id="KW-0474">Menaquinone biosynthesis</keyword>
<evidence type="ECO:0000313" key="10">
    <source>
        <dbReference type="Proteomes" id="UP001178288"/>
    </source>
</evidence>
<proteinExistence type="inferred from homology"/>
<name>A0AA95SBK1_9BACI</name>
<dbReference type="Pfam" id="PF02746">
    <property type="entry name" value="MR_MLE_N"/>
    <property type="match status" value="1"/>
</dbReference>
<dbReference type="SFLD" id="SFLDF00009">
    <property type="entry name" value="o-succinylbenzoate_synthase"/>
    <property type="match status" value="1"/>
</dbReference>
<dbReference type="GO" id="GO:0000287">
    <property type="term" value="F:magnesium ion binding"/>
    <property type="evidence" value="ECO:0007669"/>
    <property type="project" value="UniProtKB-UniRule"/>
</dbReference>
<dbReference type="InterPro" id="IPR010197">
    <property type="entry name" value="OSBS/NAAAR"/>
</dbReference>
<protein>
    <recommendedName>
        <fullName evidence="6 7">o-succinylbenzoate synthase</fullName>
        <shortName evidence="7">OSB synthase</shortName>
        <shortName evidence="7">OSBS</shortName>
        <ecNumber evidence="6 7">4.2.1.113</ecNumber>
    </recommendedName>
    <alternativeName>
        <fullName evidence="7">4-(2'-carboxyphenyl)-4-oxybutyric acid synthase</fullName>
    </alternativeName>
    <alternativeName>
        <fullName evidence="7">o-succinylbenzoic acid synthase</fullName>
    </alternativeName>
</protein>
<dbReference type="HAMAP" id="MF_01933">
    <property type="entry name" value="MenC_2"/>
    <property type="match status" value="1"/>
</dbReference>
<keyword evidence="4 7" id="KW-0460">Magnesium</keyword>